<evidence type="ECO:0000256" key="3">
    <source>
        <dbReference type="ARBA" id="ARBA00023125"/>
    </source>
</evidence>
<dbReference type="PRINTS" id="PR00455">
    <property type="entry name" value="HTHTETR"/>
</dbReference>
<evidence type="ECO:0000256" key="1">
    <source>
        <dbReference type="ARBA" id="ARBA00022491"/>
    </source>
</evidence>
<accession>A0A840U9E8</accession>
<evidence type="ECO:0000256" key="4">
    <source>
        <dbReference type="ARBA" id="ARBA00023163"/>
    </source>
</evidence>
<dbReference type="Pfam" id="PF00440">
    <property type="entry name" value="TetR_N"/>
    <property type="match status" value="1"/>
</dbReference>
<evidence type="ECO:0000256" key="2">
    <source>
        <dbReference type="ARBA" id="ARBA00023015"/>
    </source>
</evidence>
<evidence type="ECO:0000313" key="8">
    <source>
        <dbReference type="Proteomes" id="UP000591735"/>
    </source>
</evidence>
<dbReference type="InterPro" id="IPR050109">
    <property type="entry name" value="HTH-type_TetR-like_transc_reg"/>
</dbReference>
<dbReference type="InterPro" id="IPR023772">
    <property type="entry name" value="DNA-bd_HTH_TetR-type_CS"/>
</dbReference>
<name>A0A840U9E8_9GAMM</name>
<dbReference type="InterPro" id="IPR036271">
    <property type="entry name" value="Tet_transcr_reg_TetR-rel_C_sf"/>
</dbReference>
<evidence type="ECO:0000259" key="6">
    <source>
        <dbReference type="PROSITE" id="PS50977"/>
    </source>
</evidence>
<dbReference type="PANTHER" id="PTHR30055">
    <property type="entry name" value="HTH-TYPE TRANSCRIPTIONAL REGULATOR RUTR"/>
    <property type="match status" value="1"/>
</dbReference>
<dbReference type="PANTHER" id="PTHR30055:SF175">
    <property type="entry name" value="HTH-TYPE TRANSCRIPTIONAL REPRESSOR KSTR2"/>
    <property type="match status" value="1"/>
</dbReference>
<keyword evidence="2" id="KW-0805">Transcription regulation</keyword>
<dbReference type="Proteomes" id="UP000591735">
    <property type="component" value="Unassembled WGS sequence"/>
</dbReference>
<dbReference type="PROSITE" id="PS50977">
    <property type="entry name" value="HTH_TETR_2"/>
    <property type="match status" value="1"/>
</dbReference>
<dbReference type="RefSeq" id="WP_221275609.1">
    <property type="nucleotide sequence ID" value="NZ_JACHFE010000001.1"/>
</dbReference>
<dbReference type="InterPro" id="IPR001647">
    <property type="entry name" value="HTH_TetR"/>
</dbReference>
<dbReference type="Gene3D" id="1.10.10.60">
    <property type="entry name" value="Homeodomain-like"/>
    <property type="match status" value="1"/>
</dbReference>
<protein>
    <submittedName>
        <fullName evidence="7">TetR/AcrR family transcriptional regulator</fullName>
    </submittedName>
</protein>
<dbReference type="PROSITE" id="PS01081">
    <property type="entry name" value="HTH_TETR_1"/>
    <property type="match status" value="1"/>
</dbReference>
<keyword evidence="8" id="KW-1185">Reference proteome</keyword>
<proteinExistence type="predicted"/>
<dbReference type="Pfam" id="PF17932">
    <property type="entry name" value="TetR_C_24"/>
    <property type="match status" value="1"/>
</dbReference>
<comment type="caution">
    <text evidence="7">The sequence shown here is derived from an EMBL/GenBank/DDBJ whole genome shotgun (WGS) entry which is preliminary data.</text>
</comment>
<feature type="domain" description="HTH tetR-type" evidence="6">
    <location>
        <begin position="1"/>
        <end position="60"/>
    </location>
</feature>
<organism evidence="7 8">
    <name type="scientific">Marinobacter oulmenensis</name>
    <dbReference type="NCBI Taxonomy" id="643747"/>
    <lineage>
        <taxon>Bacteria</taxon>
        <taxon>Pseudomonadati</taxon>
        <taxon>Pseudomonadota</taxon>
        <taxon>Gammaproteobacteria</taxon>
        <taxon>Pseudomonadales</taxon>
        <taxon>Marinobacteraceae</taxon>
        <taxon>Marinobacter</taxon>
    </lineage>
</organism>
<dbReference type="EMBL" id="JACHFE010000001">
    <property type="protein sequence ID" value="MBB5319770.1"/>
    <property type="molecule type" value="Genomic_DNA"/>
</dbReference>
<dbReference type="AlphaFoldDB" id="A0A840U9E8"/>
<evidence type="ECO:0000313" key="7">
    <source>
        <dbReference type="EMBL" id="MBB5319770.1"/>
    </source>
</evidence>
<gene>
    <name evidence="7" type="ORF">HNR38_000238</name>
</gene>
<feature type="DNA-binding region" description="H-T-H motif" evidence="5">
    <location>
        <begin position="23"/>
        <end position="42"/>
    </location>
</feature>
<evidence type="ECO:0000256" key="5">
    <source>
        <dbReference type="PROSITE-ProRule" id="PRU00335"/>
    </source>
</evidence>
<reference evidence="7 8" key="1">
    <citation type="submission" date="2020-08" db="EMBL/GenBank/DDBJ databases">
        <title>Genomic Encyclopedia of Type Strains, Phase IV (KMG-IV): sequencing the most valuable type-strain genomes for metagenomic binning, comparative biology and taxonomic classification.</title>
        <authorList>
            <person name="Goeker M."/>
        </authorList>
    </citation>
    <scope>NUCLEOTIDE SEQUENCE [LARGE SCALE GENOMIC DNA]</scope>
    <source>
        <strain evidence="7 8">DSM 22359</strain>
    </source>
</reference>
<dbReference type="GO" id="GO:0000976">
    <property type="term" value="F:transcription cis-regulatory region binding"/>
    <property type="evidence" value="ECO:0007669"/>
    <property type="project" value="TreeGrafter"/>
</dbReference>
<keyword evidence="3 5" id="KW-0238">DNA-binding</keyword>
<dbReference type="InterPro" id="IPR041490">
    <property type="entry name" value="KstR2_TetR_C"/>
</dbReference>
<sequence length="201" mass="22503">MKSEALLREAVSAFNQKGFYATSLEDIANSMGVTKAALYHYFPSKHALLFEAFKEALRVAFESLEIAQQSGRTGLEKLQFSIQRYLEVALGELSRCVILTEEHALLDEDRAEIVKQRDQYEHALRDMVREGINDGSIIPCDPKLAIFSIFGAVNWVPKWFTEMGDWSNVQLSQAMAQLLCRSIASDVASELPTDVSALQVP</sequence>
<keyword evidence="1" id="KW-0678">Repressor</keyword>
<keyword evidence="4" id="KW-0804">Transcription</keyword>
<dbReference type="SUPFAM" id="SSF48498">
    <property type="entry name" value="Tetracyclin repressor-like, C-terminal domain"/>
    <property type="match status" value="1"/>
</dbReference>
<dbReference type="InterPro" id="IPR009057">
    <property type="entry name" value="Homeodomain-like_sf"/>
</dbReference>
<dbReference type="GO" id="GO:0003700">
    <property type="term" value="F:DNA-binding transcription factor activity"/>
    <property type="evidence" value="ECO:0007669"/>
    <property type="project" value="TreeGrafter"/>
</dbReference>
<dbReference type="SUPFAM" id="SSF46689">
    <property type="entry name" value="Homeodomain-like"/>
    <property type="match status" value="1"/>
</dbReference>
<dbReference type="Gene3D" id="1.10.357.10">
    <property type="entry name" value="Tetracycline Repressor, domain 2"/>
    <property type="match status" value="1"/>
</dbReference>